<dbReference type="EMBL" id="CP012605">
    <property type="protein sequence ID" value="ANH71711.1"/>
    <property type="molecule type" value="Genomic_DNA"/>
</dbReference>
<evidence type="ECO:0000313" key="2">
    <source>
        <dbReference type="Proteomes" id="UP000077927"/>
    </source>
</evidence>
<reference evidence="1 2" key="1">
    <citation type="submission" date="2015-09" db="EMBL/GenBank/DDBJ databases">
        <authorList>
            <person name="Xu Y."/>
            <person name="Nagy A."/>
            <person name="Liu N.T."/>
            <person name="Nou X."/>
        </authorList>
    </citation>
    <scope>NUCLEOTIDE SEQUENCE [LARGE SCALE GENOMIC DNA]</scope>
    <source>
        <strain evidence="1 2">FC1138</strain>
    </source>
</reference>
<dbReference type="GO" id="GO:0004386">
    <property type="term" value="F:helicase activity"/>
    <property type="evidence" value="ECO:0007669"/>
    <property type="project" value="UniProtKB-KW"/>
</dbReference>
<organism evidence="1 2">
    <name type="scientific">Ralstonia insidiosa</name>
    <dbReference type="NCBI Taxonomy" id="190721"/>
    <lineage>
        <taxon>Bacteria</taxon>
        <taxon>Pseudomonadati</taxon>
        <taxon>Pseudomonadota</taxon>
        <taxon>Betaproteobacteria</taxon>
        <taxon>Burkholderiales</taxon>
        <taxon>Burkholderiaceae</taxon>
        <taxon>Ralstonia</taxon>
    </lineage>
</organism>
<dbReference type="KEGG" id="rin:ACS15_0007"/>
<name>A0AAC9BDJ2_9RALS</name>
<dbReference type="Proteomes" id="UP000077927">
    <property type="component" value="Chromosome 1"/>
</dbReference>
<proteinExistence type="predicted"/>
<evidence type="ECO:0000313" key="1">
    <source>
        <dbReference type="EMBL" id="ANH71711.1"/>
    </source>
</evidence>
<gene>
    <name evidence="1" type="ORF">ACS15_0007</name>
</gene>
<keyword evidence="1" id="KW-0378">Hydrolase</keyword>
<accession>A0AAC9BDJ2</accession>
<dbReference type="AlphaFoldDB" id="A0AAC9BDJ2"/>
<dbReference type="InterPro" id="IPR027417">
    <property type="entry name" value="P-loop_NTPase"/>
</dbReference>
<dbReference type="SUPFAM" id="SSF52540">
    <property type="entry name" value="P-loop containing nucleoside triphosphate hydrolases"/>
    <property type="match status" value="1"/>
</dbReference>
<keyword evidence="1" id="KW-0547">Nucleotide-binding</keyword>
<sequence>MLYRKHVEFATGHGVAVDAEVAAAEPQKALRLRTRVTPTYEVPMTTPPTADDNPALAGVVLDMKLLAEMDEAALFASLRSLTAAYSEWTATNRARIDAKADGLDEFEAIARQALDDCQEAQQRIEAGIKLLETDTAALRSFRFANQAMWQQRIHALYSERRRAGSKQTPDELDVPENRSWRPFQLAFVLLNLPGVTKLDHPDRSESASAIADLLWFPTGGGKTEAYLGLTAYTLAMRRLQGVVGGRLGHAGVAVIMRYTLRLLTLQQFQRAAALICACEMIRRGDSATWGAEPFRIGLWVGQRTTPNSIEDAHEAILRTQGAGVGRGTGSPLQLTNCPWCGCEVKAGQDVTVETYNRGRARVFTFCGDQLGRCDFSRAKSPDEGIPVLTVDEEIYRRLPALLIATVDKFAQMPWNGRTQMLFGQVDGYCPRHGFTSPCMEDASQHPARNGFAAVRKVDHGPLRPPDLIIQDELHLISGPLGSLVGLYETAVDQLCTWAVNGQTVRPKLIASTATVRQAREQMRSLFLRDVRVFPPQGLDVEDNFFSVQRTPNDKYPGRRYIGVAAFGRRLKLALIRVYVAYLAAGQTLFQKYGKPVDPWMTVLGYFNSMRELGACAASLTTTCALACATWTSADWHGAIAQH</sequence>
<keyword evidence="1" id="KW-0067">ATP-binding</keyword>
<keyword evidence="1" id="KW-0347">Helicase</keyword>
<protein>
    <submittedName>
        <fullName evidence="1">DNA helicase</fullName>
    </submittedName>
</protein>